<dbReference type="EMBL" id="MU806069">
    <property type="protein sequence ID" value="KAJ3840672.1"/>
    <property type="molecule type" value="Genomic_DNA"/>
</dbReference>
<organism evidence="1 2">
    <name type="scientific">Lentinula raphanica</name>
    <dbReference type="NCBI Taxonomy" id="153919"/>
    <lineage>
        <taxon>Eukaryota</taxon>
        <taxon>Fungi</taxon>
        <taxon>Dikarya</taxon>
        <taxon>Basidiomycota</taxon>
        <taxon>Agaricomycotina</taxon>
        <taxon>Agaricomycetes</taxon>
        <taxon>Agaricomycetidae</taxon>
        <taxon>Agaricales</taxon>
        <taxon>Marasmiineae</taxon>
        <taxon>Omphalotaceae</taxon>
        <taxon>Lentinula</taxon>
    </lineage>
</organism>
<dbReference type="AlphaFoldDB" id="A0AA38UGA1"/>
<reference evidence="1" key="1">
    <citation type="submission" date="2022-08" db="EMBL/GenBank/DDBJ databases">
        <authorList>
            <consortium name="DOE Joint Genome Institute"/>
            <person name="Min B."/>
            <person name="Riley R."/>
            <person name="Sierra-Patev S."/>
            <person name="Naranjo-Ortiz M."/>
            <person name="Looney B."/>
            <person name="Konkel Z."/>
            <person name="Slot J.C."/>
            <person name="Sakamoto Y."/>
            <person name="Steenwyk J.L."/>
            <person name="Rokas A."/>
            <person name="Carro J."/>
            <person name="Camarero S."/>
            <person name="Ferreira P."/>
            <person name="Molpeceres G."/>
            <person name="Ruiz-Duenas F.J."/>
            <person name="Serrano A."/>
            <person name="Henrissat B."/>
            <person name="Drula E."/>
            <person name="Hughes K.W."/>
            <person name="Mata J.L."/>
            <person name="Ishikawa N.K."/>
            <person name="Vargas-Isla R."/>
            <person name="Ushijima S."/>
            <person name="Smith C.A."/>
            <person name="Ahrendt S."/>
            <person name="Andreopoulos W."/>
            <person name="He G."/>
            <person name="Labutti K."/>
            <person name="Lipzen A."/>
            <person name="Ng V."/>
            <person name="Sandor L."/>
            <person name="Barry K."/>
            <person name="Martinez A.T."/>
            <person name="Xiao Y."/>
            <person name="Gibbons J.G."/>
            <person name="Terashima K."/>
            <person name="Hibbett D.S."/>
            <person name="Grigoriev I.V."/>
        </authorList>
    </citation>
    <scope>NUCLEOTIDE SEQUENCE</scope>
    <source>
        <strain evidence="1">TFB9207</strain>
    </source>
</reference>
<protein>
    <recommendedName>
        <fullName evidence="3">DUF4219 domain-containing protein</fullName>
    </recommendedName>
</protein>
<evidence type="ECO:0000313" key="2">
    <source>
        <dbReference type="Proteomes" id="UP001163846"/>
    </source>
</evidence>
<gene>
    <name evidence="1" type="ORF">F5878DRAFT_533224</name>
</gene>
<keyword evidence="2" id="KW-1185">Reference proteome</keyword>
<proteinExistence type="predicted"/>
<name>A0AA38UGA1_9AGAR</name>
<dbReference type="Proteomes" id="UP001163846">
    <property type="component" value="Unassembled WGS sequence"/>
</dbReference>
<dbReference type="Pfam" id="PF14223">
    <property type="entry name" value="Retrotran_gag_2"/>
    <property type="match status" value="1"/>
</dbReference>
<accession>A0AA38UGA1</accession>
<evidence type="ECO:0000313" key="1">
    <source>
        <dbReference type="EMBL" id="KAJ3840672.1"/>
    </source>
</evidence>
<evidence type="ECO:0008006" key="3">
    <source>
        <dbReference type="Google" id="ProtNLM"/>
    </source>
</evidence>
<comment type="caution">
    <text evidence="1">The sequence shown here is derived from an EMBL/GenBank/DDBJ whole genome shotgun (WGS) entry which is preliminary data.</text>
</comment>
<sequence>MPFNKLNAFNYSSWRYDMEATLKVQDCWHHVDPTPESIALDQEPLPEIPGEPTLEERKEILAWWRGRNKAAGLLFLSLDESQRIHIRNVGDDPRKTWITLRDIYQPPNRIAAFLALFSVRKEGNETLLDLCRRVSDAADKVQALRPDGYTLADLYTEIEAVALIQALSSADNNISWRLTEENVLIFTDVTNHDGKRLFTLNLGP</sequence>